<evidence type="ECO:0000313" key="5">
    <source>
        <dbReference type="Proteomes" id="UP000054323"/>
    </source>
</evidence>
<evidence type="ECO:0000313" key="3">
    <source>
        <dbReference type="EMBL" id="KUK63056.1"/>
    </source>
</evidence>
<feature type="non-terminal residue" evidence="3">
    <location>
        <position position="1"/>
    </location>
</feature>
<dbReference type="GO" id="GO:0005737">
    <property type="term" value="C:cytoplasm"/>
    <property type="evidence" value="ECO:0007669"/>
    <property type="project" value="TreeGrafter"/>
</dbReference>
<evidence type="ECO:0000313" key="6">
    <source>
        <dbReference type="Proteomes" id="UP000054598"/>
    </source>
</evidence>
<keyword evidence="2" id="KW-0808">Transferase</keyword>
<dbReference type="Gene3D" id="3.40.910.10">
    <property type="entry name" value="Deoxyhypusine synthase"/>
    <property type="match status" value="1"/>
</dbReference>
<reference evidence="5 6" key="2">
    <citation type="journal article" date="2015" name="MBio">
        <title>Genome-Resolved Metagenomic Analysis Reveals Roles for Candidate Phyla and Other Microbial Community Members in Biogeochemical Transformations in Oil Reservoirs.</title>
        <authorList>
            <person name="Hu P."/>
            <person name="Tom L."/>
            <person name="Singh A."/>
            <person name="Thomas B.C."/>
            <person name="Baker B.J."/>
            <person name="Piceno Y.M."/>
            <person name="Andersen G.L."/>
            <person name="Banfield J.F."/>
        </authorList>
    </citation>
    <scope>NUCLEOTIDE SEQUENCE [LARGE SCALE GENOMIC DNA]</scope>
</reference>
<dbReference type="EMBL" id="LGHE01000016">
    <property type="protein sequence ID" value="KUL05271.1"/>
    <property type="molecule type" value="Genomic_DNA"/>
</dbReference>
<dbReference type="Proteomes" id="UP000054323">
    <property type="component" value="Unassembled WGS sequence"/>
</dbReference>
<evidence type="ECO:0000256" key="2">
    <source>
        <dbReference type="ARBA" id="ARBA00022679"/>
    </source>
</evidence>
<dbReference type="AlphaFoldDB" id="A0A124FSR1"/>
<dbReference type="InterPro" id="IPR002773">
    <property type="entry name" value="Deoxyhypusine_synthase"/>
</dbReference>
<dbReference type="InterPro" id="IPR036982">
    <property type="entry name" value="Deoxyhypusine_synthase_sf"/>
</dbReference>
<protein>
    <submittedName>
        <fullName evidence="3">Deoxyhypusine synthase</fullName>
    </submittedName>
</protein>
<reference evidence="3" key="1">
    <citation type="journal article" date="2015" name="MBio">
        <title>Genome-resolved metagenomic analysis reveals roles for candidate phyla and other microbial community members in biogeochemical transformations in oil reservoirs.</title>
        <authorList>
            <person name="Hu P."/>
            <person name="Tom L."/>
            <person name="Singh A."/>
            <person name="Thomas B.C."/>
            <person name="Baker B.J."/>
            <person name="Piceno Y.M."/>
            <person name="Andersen G.L."/>
            <person name="Banfield J.F."/>
        </authorList>
    </citation>
    <scope>NUCLEOTIDE SEQUENCE [LARGE SCALE GENOMIC DNA]</scope>
    <source>
        <strain evidence="3">62_101</strain>
        <strain evidence="4">63_41</strain>
    </source>
</reference>
<dbReference type="PANTHER" id="PTHR11703">
    <property type="entry name" value="DEOXYHYPUSINE SYNTHASE"/>
    <property type="match status" value="1"/>
</dbReference>
<dbReference type="PANTHER" id="PTHR11703:SF2">
    <property type="entry name" value="DEOXYHYPUSINE SYNTHASE-LIKE PROTEIN"/>
    <property type="match status" value="1"/>
</dbReference>
<gene>
    <name evidence="3" type="ORF">XD82_0543</name>
    <name evidence="4" type="ORF">XE10_0259</name>
</gene>
<proteinExistence type="inferred from homology"/>
<accession>A0A124FSR1</accession>
<evidence type="ECO:0000313" key="4">
    <source>
        <dbReference type="EMBL" id="KUL05271.1"/>
    </source>
</evidence>
<dbReference type="SUPFAM" id="SSF52467">
    <property type="entry name" value="DHS-like NAD/FAD-binding domain"/>
    <property type="match status" value="1"/>
</dbReference>
<dbReference type="PATRIC" id="fig|2198.3.peg.2161"/>
<comment type="similarity">
    <text evidence="1">Belongs to the deoxyhypusine synthase family.</text>
</comment>
<evidence type="ECO:0000256" key="1">
    <source>
        <dbReference type="ARBA" id="ARBA00009892"/>
    </source>
</evidence>
<organism evidence="3 5">
    <name type="scientific">Methanoculleus marisnigri</name>
    <dbReference type="NCBI Taxonomy" id="2198"/>
    <lineage>
        <taxon>Archaea</taxon>
        <taxon>Methanobacteriati</taxon>
        <taxon>Methanobacteriota</taxon>
        <taxon>Stenosarchaea group</taxon>
        <taxon>Methanomicrobia</taxon>
        <taxon>Methanomicrobiales</taxon>
        <taxon>Methanomicrobiaceae</taxon>
        <taxon>Methanoculleus</taxon>
    </lineage>
</organism>
<dbReference type="Proteomes" id="UP000054598">
    <property type="component" value="Unassembled WGS sequence"/>
</dbReference>
<name>A0A124FSR1_9EURY</name>
<dbReference type="Pfam" id="PF01916">
    <property type="entry name" value="DS"/>
    <property type="match status" value="1"/>
</dbReference>
<dbReference type="InterPro" id="IPR029035">
    <property type="entry name" value="DHS-like_NAD/FAD-binding_dom"/>
</dbReference>
<sequence>ILHSQKRYQDISMKPTQPVKPNADVTALLLSMSRTGFQGRKLGESLGVWTRMVEDPDCTIFMGLSGAMIPGGMQNILIELVRHRYIDVLVSTGANIFHDTCEHLGVRHYLGHHHADDAALFEKGIDRIYDVFAYEEEFRSIDAKISRFADEIAPFRGSSREFIRLLGNWLREHRPEGQSLIATCAEYGVPIFIPALGDSSIGIGLVMARRRGVDVDIDQLADTDEITRMVEESKKTGVIYIGGGVPKNFIQQTQVIASIHEQNLGGHAYAVQYTTDAPHWGGLSGCTFEEAISWGKEAVESPRVQCFCDATIALPIVASGLIGSGVRRARRSP</sequence>
<dbReference type="NCBIfam" id="NF002006">
    <property type="entry name" value="PRK00805.1"/>
    <property type="match status" value="1"/>
</dbReference>
<comment type="caution">
    <text evidence="3">The sequence shown here is derived from an EMBL/GenBank/DDBJ whole genome shotgun (WGS) entry which is preliminary data.</text>
</comment>
<dbReference type="EMBL" id="LGGD01000047">
    <property type="protein sequence ID" value="KUK63056.1"/>
    <property type="molecule type" value="Genomic_DNA"/>
</dbReference>
<dbReference type="GO" id="GO:0034038">
    <property type="term" value="F:deoxyhypusine synthase activity"/>
    <property type="evidence" value="ECO:0007669"/>
    <property type="project" value="TreeGrafter"/>
</dbReference>